<dbReference type="EMBL" id="CAJNYT010005852">
    <property type="protein sequence ID" value="CAF3779403.1"/>
    <property type="molecule type" value="Genomic_DNA"/>
</dbReference>
<protein>
    <recommendedName>
        <fullName evidence="9">Alkaline ceramidase</fullName>
        <ecNumber evidence="9">3.5.1.-</ecNumber>
    </recommendedName>
</protein>
<evidence type="ECO:0000313" key="16">
    <source>
        <dbReference type="EMBL" id="CAF4526241.1"/>
    </source>
</evidence>
<feature type="binding site" evidence="7">
    <location>
        <position position="61"/>
    </location>
    <ligand>
        <name>Ca(2+)</name>
        <dbReference type="ChEBI" id="CHEBI:29108"/>
    </ligand>
</feature>
<feature type="binding site" evidence="7">
    <location>
        <position position="63"/>
    </location>
    <ligand>
        <name>Ca(2+)</name>
        <dbReference type="ChEBI" id="CHEBI:29108"/>
    </ligand>
</feature>
<dbReference type="EMBL" id="CAJOBS010004100">
    <property type="protein sequence ID" value="CAF4874040.1"/>
    <property type="molecule type" value="Genomic_DNA"/>
</dbReference>
<keyword evidence="4 9" id="KW-0378">Hydrolase</keyword>
<evidence type="ECO:0000313" key="11">
    <source>
        <dbReference type="EMBL" id="CAF3366911.1"/>
    </source>
</evidence>
<name>A0A818D8F3_9BILA</name>
<feature type="binding site" evidence="8">
    <location>
        <position position="257"/>
    </location>
    <ligand>
        <name>Zn(2+)</name>
        <dbReference type="ChEBI" id="CHEBI:29105"/>
        <note>catalytic</note>
    </ligand>
</feature>
<evidence type="ECO:0000313" key="15">
    <source>
        <dbReference type="EMBL" id="CAF4355371.1"/>
    </source>
</evidence>
<feature type="transmembrane region" description="Helical" evidence="9">
    <location>
        <begin position="218"/>
        <end position="238"/>
    </location>
</feature>
<keyword evidence="10" id="KW-0732">Signal</keyword>
<accession>A0A818D8F3</accession>
<feature type="chain" id="PRO_5035614541" description="Alkaline ceramidase" evidence="10">
    <location>
        <begin position="24"/>
        <end position="331"/>
    </location>
</feature>
<proteinExistence type="inferred from homology"/>
<dbReference type="Pfam" id="PF05875">
    <property type="entry name" value="Ceramidase"/>
    <property type="match status" value="1"/>
</dbReference>
<dbReference type="EMBL" id="CAJNXB010004259">
    <property type="protein sequence ID" value="CAF3366911.1"/>
    <property type="molecule type" value="Genomic_DNA"/>
</dbReference>
<keyword evidence="21" id="KW-1185">Reference proteome</keyword>
<evidence type="ECO:0000313" key="12">
    <source>
        <dbReference type="EMBL" id="CAF3439967.1"/>
    </source>
</evidence>
<evidence type="ECO:0000313" key="17">
    <source>
        <dbReference type="EMBL" id="CAF4604771.1"/>
    </source>
</evidence>
<dbReference type="Proteomes" id="UP000663872">
    <property type="component" value="Unassembled WGS sequence"/>
</dbReference>
<feature type="transmembrane region" description="Helical" evidence="9">
    <location>
        <begin position="258"/>
        <end position="281"/>
    </location>
</feature>
<evidence type="ECO:0000256" key="5">
    <source>
        <dbReference type="ARBA" id="ARBA00022989"/>
    </source>
</evidence>
<dbReference type="AlphaFoldDB" id="A0A818D8F3"/>
<evidence type="ECO:0000313" key="20">
    <source>
        <dbReference type="Proteomes" id="UP000663833"/>
    </source>
</evidence>
<comment type="subcellular location">
    <subcellularLocation>
        <location evidence="1">Membrane</location>
        <topology evidence="1">Multi-pass membrane protein</topology>
    </subcellularLocation>
</comment>
<evidence type="ECO:0000256" key="1">
    <source>
        <dbReference type="ARBA" id="ARBA00004141"/>
    </source>
</evidence>
<dbReference type="Proteomes" id="UP000663862">
    <property type="component" value="Unassembled WGS sequence"/>
</dbReference>
<dbReference type="PANTHER" id="PTHR46852">
    <property type="entry name" value="ALKALINE CERAMIDASE"/>
    <property type="match status" value="1"/>
</dbReference>
<dbReference type="EMBL" id="CAJOBO010004645">
    <property type="protein sequence ID" value="CAF4526241.1"/>
    <property type="molecule type" value="Genomic_DNA"/>
</dbReference>
<dbReference type="GO" id="GO:0046872">
    <property type="term" value="F:metal ion binding"/>
    <property type="evidence" value="ECO:0007669"/>
    <property type="project" value="UniProtKB-KW"/>
</dbReference>
<dbReference type="Proteomes" id="UP000663873">
    <property type="component" value="Unassembled WGS sequence"/>
</dbReference>
<evidence type="ECO:0000256" key="4">
    <source>
        <dbReference type="ARBA" id="ARBA00022801"/>
    </source>
</evidence>
<comment type="similarity">
    <text evidence="2 9">Belongs to the alkaline ceramidase family.</text>
</comment>
<keyword evidence="8" id="KW-0862">Zinc</keyword>
<organism evidence="12 20">
    <name type="scientific">Rotaria socialis</name>
    <dbReference type="NCBI Taxonomy" id="392032"/>
    <lineage>
        <taxon>Eukaryota</taxon>
        <taxon>Metazoa</taxon>
        <taxon>Spiralia</taxon>
        <taxon>Gnathifera</taxon>
        <taxon>Rotifera</taxon>
        <taxon>Eurotatoria</taxon>
        <taxon>Bdelloidea</taxon>
        <taxon>Philodinida</taxon>
        <taxon>Philodinidae</taxon>
        <taxon>Rotaria</taxon>
    </lineage>
</organism>
<feature type="transmembrane region" description="Helical" evidence="9">
    <location>
        <begin position="72"/>
        <end position="95"/>
    </location>
</feature>
<dbReference type="Proteomes" id="UP000663848">
    <property type="component" value="Unassembled WGS sequence"/>
</dbReference>
<evidence type="ECO:0000256" key="3">
    <source>
        <dbReference type="ARBA" id="ARBA00022692"/>
    </source>
</evidence>
<feature type="binding site" evidence="7">
    <location>
        <position position="72"/>
    </location>
    <ligand>
        <name>Ca(2+)</name>
        <dbReference type="ChEBI" id="CHEBI:29108"/>
    </ligand>
</feature>
<dbReference type="GO" id="GO:0006914">
    <property type="term" value="P:autophagy"/>
    <property type="evidence" value="ECO:0007669"/>
    <property type="project" value="InterPro"/>
</dbReference>
<keyword evidence="7" id="KW-0479">Metal-binding</keyword>
<evidence type="ECO:0000313" key="13">
    <source>
        <dbReference type="EMBL" id="CAF3488774.1"/>
    </source>
</evidence>
<dbReference type="EMBL" id="CAJOBR010004428">
    <property type="protein sequence ID" value="CAF4781200.1"/>
    <property type="molecule type" value="Genomic_DNA"/>
</dbReference>
<dbReference type="Proteomes" id="UP000663851">
    <property type="component" value="Unassembled WGS sequence"/>
</dbReference>
<keyword evidence="9" id="KW-0443">Lipid metabolism</keyword>
<keyword evidence="3 9" id="KW-0812">Transmembrane</keyword>
<dbReference type="EMBL" id="CAJNYD010002712">
    <property type="protein sequence ID" value="CAF3439967.1"/>
    <property type="molecule type" value="Genomic_DNA"/>
</dbReference>
<feature type="binding site" evidence="7">
    <location>
        <position position="58"/>
    </location>
    <ligand>
        <name>Ca(2+)</name>
        <dbReference type="ChEBI" id="CHEBI:29108"/>
    </ligand>
</feature>
<dbReference type="InterPro" id="IPR044219">
    <property type="entry name" value="ACER_plant"/>
</dbReference>
<dbReference type="EC" id="3.5.1.-" evidence="9"/>
<evidence type="ECO:0000256" key="10">
    <source>
        <dbReference type="SAM" id="SignalP"/>
    </source>
</evidence>
<dbReference type="GO" id="GO:0006672">
    <property type="term" value="P:ceramide metabolic process"/>
    <property type="evidence" value="ECO:0007669"/>
    <property type="project" value="InterPro"/>
</dbReference>
<dbReference type="Proteomes" id="UP000663869">
    <property type="component" value="Unassembled WGS sequence"/>
</dbReference>
<feature type="transmembrane region" description="Helical" evidence="9">
    <location>
        <begin position="102"/>
        <end position="121"/>
    </location>
</feature>
<dbReference type="EMBL" id="CAJOBQ010003394">
    <property type="protein sequence ID" value="CAF4604771.1"/>
    <property type="molecule type" value="Genomic_DNA"/>
</dbReference>
<dbReference type="EMBL" id="CAJNYU010001969">
    <property type="protein sequence ID" value="CAF3488774.1"/>
    <property type="molecule type" value="Genomic_DNA"/>
</dbReference>
<comment type="caution">
    <text evidence="12">The sequence shown here is derived from an EMBL/GenBank/DDBJ whole genome shotgun (WGS) entry which is preliminary data.</text>
</comment>
<feature type="binding site" evidence="7">
    <location>
        <position position="59"/>
    </location>
    <ligand>
        <name>Ca(2+)</name>
        <dbReference type="ChEBI" id="CHEBI:29108"/>
    </ligand>
</feature>
<keyword evidence="6 9" id="KW-0472">Membrane</keyword>
<gene>
    <name evidence="13" type="ORF">FME351_LOCUS16012</name>
    <name evidence="14" type="ORF">GRG538_LOCUS32957</name>
    <name evidence="16" type="ORF">HFQ381_LOCUS29439</name>
    <name evidence="12" type="ORF">LUA448_LOCUS21089</name>
    <name evidence="18" type="ORF">QYT958_LOCUS22727</name>
    <name evidence="11" type="ORF">TIS948_LOCUS24694</name>
    <name evidence="19" type="ORF">TOA249_LOCUS28719</name>
    <name evidence="17" type="ORF">TSG867_LOCUS28056</name>
    <name evidence="15" type="ORF">UJA718_LOCUS16076</name>
</gene>
<dbReference type="GO" id="GO:0016811">
    <property type="term" value="F:hydrolase activity, acting on carbon-nitrogen (but not peptide) bonds, in linear amides"/>
    <property type="evidence" value="ECO:0007669"/>
    <property type="project" value="InterPro"/>
</dbReference>
<sequence length="331" mass="38433">MQLSMLILHILSGLVFWTVAIEARSVLNGQTHRSDVKHFESKLDMTAGYWSPSTSSIDWCERNYVVTKYIAEFWNCISSLVMCLLAGILFVHGLYNRVEKRFLLLCLSFGIIGFGSAYFHGTLTHVGQMADELPMVYSMIIWWFILFRMDQFNKLTNKIYGFDFAIVFGIFYGVLWTYLHSLQSFVILFQAHFTLMVLGGIIKLTFLYRQTQHHTQSIMYLIMMYVGLLGPAIICWIIDQQLCERMNSKGGFNPQLHAWWHLLCAVDAHVGIVCGEGMRLLSINYKQYQAKYANLSRKPFKPEDHLHIDFHFGLPFVDYSNEKQIEKAKKQ</sequence>
<dbReference type="GO" id="GO:0009651">
    <property type="term" value="P:response to salt stress"/>
    <property type="evidence" value="ECO:0007669"/>
    <property type="project" value="InterPro"/>
</dbReference>
<evidence type="ECO:0000313" key="19">
    <source>
        <dbReference type="EMBL" id="CAF4874040.1"/>
    </source>
</evidence>
<feature type="transmembrane region" description="Helical" evidence="9">
    <location>
        <begin position="161"/>
        <end position="179"/>
    </location>
</feature>
<comment type="cofactor">
    <cofactor evidence="8">
        <name>Zn(2+)</name>
        <dbReference type="ChEBI" id="CHEBI:29105"/>
    </cofactor>
</comment>
<dbReference type="Proteomes" id="UP000663825">
    <property type="component" value="Unassembled WGS sequence"/>
</dbReference>
<feature type="binding site" evidence="8">
    <location>
        <position position="120"/>
    </location>
    <ligand>
        <name>Zn(2+)</name>
        <dbReference type="ChEBI" id="CHEBI:29105"/>
        <note>catalytic</note>
    </ligand>
</feature>
<evidence type="ECO:0000256" key="6">
    <source>
        <dbReference type="ARBA" id="ARBA00023136"/>
    </source>
</evidence>
<keyword evidence="7" id="KW-0106">Calcium</keyword>
<dbReference type="OrthoDB" id="187171at2759"/>
<evidence type="ECO:0000313" key="18">
    <source>
        <dbReference type="EMBL" id="CAF4781200.1"/>
    </source>
</evidence>
<feature type="transmembrane region" description="Helical" evidence="9">
    <location>
        <begin position="185"/>
        <end position="206"/>
    </location>
</feature>
<evidence type="ECO:0000256" key="2">
    <source>
        <dbReference type="ARBA" id="ARBA00009780"/>
    </source>
</evidence>
<comment type="function">
    <text evidence="9">Hydrolyzes the sphingolipid ceramide into sphingosine and free fatty acid.</text>
</comment>
<reference evidence="12" key="1">
    <citation type="submission" date="2021-02" db="EMBL/GenBank/DDBJ databases">
        <authorList>
            <person name="Nowell W R."/>
        </authorList>
    </citation>
    <scope>NUCLEOTIDE SEQUENCE</scope>
</reference>
<dbReference type="GO" id="GO:0016020">
    <property type="term" value="C:membrane"/>
    <property type="evidence" value="ECO:0007669"/>
    <property type="project" value="UniProtKB-SubCell"/>
</dbReference>
<dbReference type="PANTHER" id="PTHR46852:SF1">
    <property type="entry name" value="ALKALINE PHYTOCERAMIDASE FAMILY PROTEIN, EXPRESSED"/>
    <property type="match status" value="1"/>
</dbReference>
<keyword evidence="5 9" id="KW-1133">Transmembrane helix</keyword>
<evidence type="ECO:0000256" key="7">
    <source>
        <dbReference type="PIRSR" id="PIRSR608901-1"/>
    </source>
</evidence>
<feature type="binding site" evidence="8">
    <location>
        <position position="261"/>
    </location>
    <ligand>
        <name>Zn(2+)</name>
        <dbReference type="ChEBI" id="CHEBI:29105"/>
        <note>catalytic</note>
    </ligand>
</feature>
<dbReference type="Proteomes" id="UP000663833">
    <property type="component" value="Unassembled WGS sequence"/>
</dbReference>
<evidence type="ECO:0000256" key="8">
    <source>
        <dbReference type="PIRSR" id="PIRSR608901-2"/>
    </source>
</evidence>
<dbReference type="InterPro" id="IPR008901">
    <property type="entry name" value="ACER"/>
</dbReference>
<feature type="signal peptide" evidence="10">
    <location>
        <begin position="1"/>
        <end position="23"/>
    </location>
</feature>
<dbReference type="GO" id="GO:0098542">
    <property type="term" value="P:defense response to other organism"/>
    <property type="evidence" value="ECO:0007669"/>
    <property type="project" value="InterPro"/>
</dbReference>
<feature type="transmembrane region" description="Helical" evidence="9">
    <location>
        <begin position="133"/>
        <end position="149"/>
    </location>
</feature>
<evidence type="ECO:0000313" key="21">
    <source>
        <dbReference type="Proteomes" id="UP000663873"/>
    </source>
</evidence>
<evidence type="ECO:0000313" key="14">
    <source>
        <dbReference type="EMBL" id="CAF3779403.1"/>
    </source>
</evidence>
<dbReference type="Proteomes" id="UP000663838">
    <property type="component" value="Unassembled WGS sequence"/>
</dbReference>
<dbReference type="EMBL" id="CAJOBP010002451">
    <property type="protein sequence ID" value="CAF4355371.1"/>
    <property type="molecule type" value="Genomic_DNA"/>
</dbReference>
<evidence type="ECO:0000256" key="9">
    <source>
        <dbReference type="RuleBase" id="RU364079"/>
    </source>
</evidence>